<keyword evidence="2" id="KW-0472">Membrane</keyword>
<protein>
    <recommendedName>
        <fullName evidence="5">BNR/Asp-box repeat protein</fullName>
    </recommendedName>
</protein>
<feature type="region of interest" description="Disordered" evidence="1">
    <location>
        <begin position="50"/>
        <end position="73"/>
    </location>
</feature>
<evidence type="ECO:0000256" key="1">
    <source>
        <dbReference type="SAM" id="MobiDB-lite"/>
    </source>
</evidence>
<evidence type="ECO:0008006" key="5">
    <source>
        <dbReference type="Google" id="ProtNLM"/>
    </source>
</evidence>
<dbReference type="PANTHER" id="PTHR43739">
    <property type="entry name" value="XYLOGLUCANASE (EUROFUNG)"/>
    <property type="match status" value="1"/>
</dbReference>
<dbReference type="RefSeq" id="WP_179541547.1">
    <property type="nucleotide sequence ID" value="NZ_BAAALL010000002.1"/>
</dbReference>
<evidence type="ECO:0000313" key="4">
    <source>
        <dbReference type="Proteomes" id="UP000535437"/>
    </source>
</evidence>
<dbReference type="EMBL" id="JACCFY010000001">
    <property type="protein sequence ID" value="NYJ78167.1"/>
    <property type="molecule type" value="Genomic_DNA"/>
</dbReference>
<dbReference type="Gene3D" id="2.130.10.10">
    <property type="entry name" value="YVTN repeat-like/Quinoprotein amine dehydrogenase"/>
    <property type="match status" value="2"/>
</dbReference>
<dbReference type="CDD" id="cd15482">
    <property type="entry name" value="Sialidase_non-viral"/>
    <property type="match status" value="1"/>
</dbReference>
<keyword evidence="2" id="KW-0812">Transmembrane</keyword>
<dbReference type="GO" id="GO:0010411">
    <property type="term" value="P:xyloglucan metabolic process"/>
    <property type="evidence" value="ECO:0007669"/>
    <property type="project" value="TreeGrafter"/>
</dbReference>
<accession>A0A7Z0GLF1</accession>
<dbReference type="PANTHER" id="PTHR43739:SF5">
    <property type="entry name" value="EXO-ALPHA-SIALIDASE"/>
    <property type="match status" value="1"/>
</dbReference>
<sequence length="324" mass="33598">MPRSPLQERSGEGRSRRVPGKSAWRWVAVAVLLGLILAVILLSVLGDGDEGTHDDVHQPPAQGDESAGEAHAGAHMEHIHGLGVDPSDGALLIASHYGLFRLDDGAPERLSEVQDFMGFTVVDEGRLLASGHPGQAQDAPSNLGLIESSDGGATWQEVSLGGEADFHALDAAGQRVYGVDATGGDQLMVSDDGGETWQSPEAPAMAGVAVDLRDPDSVLGTTPDGPVLSTDGGQSFAALQDAPLLLAVDWAADGTLYGLDPVGGLHRSDDDGATWEVTQGSATLPEGYPEAVHAVNGDELWVAVEGAVLHSTDAGETFETVHEE</sequence>
<dbReference type="InterPro" id="IPR052025">
    <property type="entry name" value="Xyloglucanase_GH74"/>
</dbReference>
<dbReference type="AlphaFoldDB" id="A0A7Z0GLF1"/>
<name>A0A7Z0GLF1_9MICC</name>
<dbReference type="Pfam" id="PF02012">
    <property type="entry name" value="BNR"/>
    <property type="match status" value="1"/>
</dbReference>
<keyword evidence="2" id="KW-1133">Transmembrane helix</keyword>
<dbReference type="NCBIfam" id="NF045728">
    <property type="entry name" value="glycosyl_F510_1955"/>
    <property type="match status" value="1"/>
</dbReference>
<dbReference type="SUPFAM" id="SSF110296">
    <property type="entry name" value="Oligoxyloglucan reducing end-specific cellobiohydrolase"/>
    <property type="match status" value="1"/>
</dbReference>
<feature type="transmembrane region" description="Helical" evidence="2">
    <location>
        <begin position="23"/>
        <end position="45"/>
    </location>
</feature>
<keyword evidence="4" id="KW-1185">Reference proteome</keyword>
<evidence type="ECO:0000256" key="2">
    <source>
        <dbReference type="SAM" id="Phobius"/>
    </source>
</evidence>
<dbReference type="InterPro" id="IPR015943">
    <property type="entry name" value="WD40/YVTN_repeat-like_dom_sf"/>
</dbReference>
<organism evidence="3 4">
    <name type="scientific">Nesterenkonia xinjiangensis</name>
    <dbReference type="NCBI Taxonomy" id="225327"/>
    <lineage>
        <taxon>Bacteria</taxon>
        <taxon>Bacillati</taxon>
        <taxon>Actinomycetota</taxon>
        <taxon>Actinomycetes</taxon>
        <taxon>Micrococcales</taxon>
        <taxon>Micrococcaceae</taxon>
        <taxon>Nesterenkonia</taxon>
    </lineage>
</organism>
<dbReference type="Proteomes" id="UP000535437">
    <property type="component" value="Unassembled WGS sequence"/>
</dbReference>
<gene>
    <name evidence="3" type="ORF">HNR09_001578</name>
</gene>
<evidence type="ECO:0000313" key="3">
    <source>
        <dbReference type="EMBL" id="NYJ78167.1"/>
    </source>
</evidence>
<dbReference type="InterPro" id="IPR054817">
    <property type="entry name" value="Glycosyl_F510_1955-like"/>
</dbReference>
<comment type="caution">
    <text evidence="3">The sequence shown here is derived from an EMBL/GenBank/DDBJ whole genome shotgun (WGS) entry which is preliminary data.</text>
</comment>
<proteinExistence type="predicted"/>
<dbReference type="InterPro" id="IPR002860">
    <property type="entry name" value="BNR_rpt"/>
</dbReference>
<reference evidence="3 4" key="1">
    <citation type="submission" date="2020-07" db="EMBL/GenBank/DDBJ databases">
        <title>Sequencing the genomes of 1000 actinobacteria strains.</title>
        <authorList>
            <person name="Klenk H.-P."/>
        </authorList>
    </citation>
    <scope>NUCLEOTIDE SEQUENCE [LARGE SCALE GENOMIC DNA]</scope>
    <source>
        <strain evidence="3 4">DSM 15475</strain>
    </source>
</reference>